<reference evidence="1 2" key="1">
    <citation type="submission" date="2019-09" db="EMBL/GenBank/DDBJ databases">
        <title>Complete genome sequence of Sporolactobacillus terrae 70-3.</title>
        <authorList>
            <person name="Tanaka N."/>
            <person name="Shiwa Y."/>
            <person name="Fujita N."/>
            <person name="Tanasupawat S."/>
        </authorList>
    </citation>
    <scope>NUCLEOTIDE SEQUENCE [LARGE SCALE GENOMIC DNA]</scope>
    <source>
        <strain evidence="1 2">70-3</strain>
    </source>
</reference>
<dbReference type="RefSeq" id="WP_152080358.1">
    <property type="nucleotide sequence ID" value="NZ_AP021853.1"/>
</dbReference>
<sequence length="531" mass="60782">MSNVKNYTPYWPKIVIFWGAGTTQPLNIKTTSELGQIFQTLAEHNKNLRAAIDQTLPEAEEQVRRELDALLKLINFEDPDGEQTASEVLGIPKARAHHLQMLYDWNAVKLAIERCPRNSEHHFSLDDLFNLLDLHIHAHQGIEVGDRFITLDRLIAARRTLLMLTQLIHAVGYQKLLHDQKLRLRYRQYHQFTSILAERMHEEGLSRAAKGISLDDRAFYLFSYAVVSMNWDPLLLWLIFNSNKEQNVAAAAEKIGKYGEPMKLFNDLAHFIAVRQVDGATPAAWFPMNETAVQQLNDLRYPTGRRVRIGKFYFPHGCHGFRRCPKCGKLTFYLGDEWRIDSSYLFPPQILPSLSQQKPRSREEKKALEAGIFDAVQCTYCGTITETHHTAIAMQSQLKPEQPSFIQEIQNDMRVAIEHARHIIFAGYSLPDDDFIDRIMLSARRKMDGEQVKCSIINFDPHATEGWMYGQALHAFCSAHPNASLASTCSRVAAIFGEENIRGYGAGFPQVFLKNGRADRQKVAEMLRVWE</sequence>
<evidence type="ECO:0000313" key="2">
    <source>
        <dbReference type="Proteomes" id="UP000326951"/>
    </source>
</evidence>
<proteinExistence type="predicted"/>
<dbReference type="Proteomes" id="UP000326951">
    <property type="component" value="Chromosome"/>
</dbReference>
<accession>A0A5K7WV54</accession>
<evidence type="ECO:0000313" key="1">
    <source>
        <dbReference type="EMBL" id="BBN98227.1"/>
    </source>
</evidence>
<dbReference type="EMBL" id="AP021853">
    <property type="protein sequence ID" value="BBN98227.1"/>
    <property type="molecule type" value="Genomic_DNA"/>
</dbReference>
<evidence type="ECO:0008006" key="3">
    <source>
        <dbReference type="Google" id="ProtNLM"/>
    </source>
</evidence>
<name>A0A5K7WV54_9BACL</name>
<organism evidence="1 2">
    <name type="scientific">Sporolactobacillus terrae</name>
    <dbReference type="NCBI Taxonomy" id="269673"/>
    <lineage>
        <taxon>Bacteria</taxon>
        <taxon>Bacillati</taxon>
        <taxon>Bacillota</taxon>
        <taxon>Bacilli</taxon>
        <taxon>Bacillales</taxon>
        <taxon>Sporolactobacillaceae</taxon>
        <taxon>Sporolactobacillus</taxon>
    </lineage>
</organism>
<gene>
    <name evidence="1" type="ORF">St703_09320</name>
</gene>
<protein>
    <recommendedName>
        <fullName evidence="3">SIR2-like domain-containing protein</fullName>
    </recommendedName>
</protein>
<dbReference type="AlphaFoldDB" id="A0A5K7WV54"/>